<gene>
    <name evidence="5" type="ORF">ACFFNY_22270</name>
</gene>
<protein>
    <submittedName>
        <fullName evidence="5">Helix-turn-helix domain-containing protein</fullName>
    </submittedName>
</protein>
<dbReference type="SMART" id="SM00342">
    <property type="entry name" value="HTH_ARAC"/>
    <property type="match status" value="1"/>
</dbReference>
<name>A0ABV5W154_9BACL</name>
<keyword evidence="1" id="KW-0805">Transcription regulation</keyword>
<feature type="domain" description="HTH araC/xylS-type" evidence="4">
    <location>
        <begin position="171"/>
        <end position="269"/>
    </location>
</feature>
<dbReference type="PROSITE" id="PS01124">
    <property type="entry name" value="HTH_ARAC_FAMILY_2"/>
    <property type="match status" value="1"/>
</dbReference>
<dbReference type="SUPFAM" id="SSF46689">
    <property type="entry name" value="Homeodomain-like"/>
    <property type="match status" value="2"/>
</dbReference>
<organism evidence="5 6">
    <name type="scientific">Paenibacillus hodogayensis</name>
    <dbReference type="NCBI Taxonomy" id="279208"/>
    <lineage>
        <taxon>Bacteria</taxon>
        <taxon>Bacillati</taxon>
        <taxon>Bacillota</taxon>
        <taxon>Bacilli</taxon>
        <taxon>Bacillales</taxon>
        <taxon>Paenibacillaceae</taxon>
        <taxon>Paenibacillus</taxon>
    </lineage>
</organism>
<dbReference type="Gene3D" id="1.10.10.60">
    <property type="entry name" value="Homeodomain-like"/>
    <property type="match status" value="2"/>
</dbReference>
<dbReference type="InterPro" id="IPR018060">
    <property type="entry name" value="HTH_AraC"/>
</dbReference>
<dbReference type="EMBL" id="JBHMAG010000014">
    <property type="protein sequence ID" value="MFB9754305.1"/>
    <property type="molecule type" value="Genomic_DNA"/>
</dbReference>
<reference evidence="5 6" key="1">
    <citation type="submission" date="2024-09" db="EMBL/GenBank/DDBJ databases">
        <authorList>
            <person name="Sun Q."/>
            <person name="Mori K."/>
        </authorList>
    </citation>
    <scope>NUCLEOTIDE SEQUENCE [LARGE SCALE GENOMIC DNA]</scope>
    <source>
        <strain evidence="5 6">JCM 12520</strain>
    </source>
</reference>
<dbReference type="Proteomes" id="UP001589619">
    <property type="component" value="Unassembled WGS sequence"/>
</dbReference>
<dbReference type="InterPro" id="IPR050204">
    <property type="entry name" value="AraC_XylS_family_regulators"/>
</dbReference>
<proteinExistence type="predicted"/>
<dbReference type="InterPro" id="IPR009057">
    <property type="entry name" value="Homeodomain-like_sf"/>
</dbReference>
<comment type="caution">
    <text evidence="5">The sequence shown here is derived from an EMBL/GenBank/DDBJ whole genome shotgun (WGS) entry which is preliminary data.</text>
</comment>
<accession>A0ABV5W154</accession>
<dbReference type="InterPro" id="IPR011051">
    <property type="entry name" value="RmlC_Cupin_sf"/>
</dbReference>
<evidence type="ECO:0000313" key="6">
    <source>
        <dbReference type="Proteomes" id="UP001589619"/>
    </source>
</evidence>
<keyword evidence="6" id="KW-1185">Reference proteome</keyword>
<dbReference type="InterPro" id="IPR018062">
    <property type="entry name" value="HTH_AraC-typ_CS"/>
</dbReference>
<keyword evidence="3" id="KW-0804">Transcription</keyword>
<keyword evidence="2" id="KW-0238">DNA-binding</keyword>
<dbReference type="InterPro" id="IPR020449">
    <property type="entry name" value="Tscrpt_reg_AraC-type_HTH"/>
</dbReference>
<dbReference type="SUPFAM" id="SSF51182">
    <property type="entry name" value="RmlC-like cupins"/>
    <property type="match status" value="1"/>
</dbReference>
<dbReference type="RefSeq" id="WP_344913821.1">
    <property type="nucleotide sequence ID" value="NZ_BAAAYO010000013.1"/>
</dbReference>
<evidence type="ECO:0000256" key="1">
    <source>
        <dbReference type="ARBA" id="ARBA00023015"/>
    </source>
</evidence>
<dbReference type="Pfam" id="PF12833">
    <property type="entry name" value="HTH_18"/>
    <property type="match status" value="1"/>
</dbReference>
<evidence type="ECO:0000313" key="5">
    <source>
        <dbReference type="EMBL" id="MFB9754305.1"/>
    </source>
</evidence>
<evidence type="ECO:0000259" key="4">
    <source>
        <dbReference type="PROSITE" id="PS01124"/>
    </source>
</evidence>
<dbReference type="PRINTS" id="PR00032">
    <property type="entry name" value="HTHARAC"/>
</dbReference>
<evidence type="ECO:0000256" key="2">
    <source>
        <dbReference type="ARBA" id="ARBA00023125"/>
    </source>
</evidence>
<sequence>MPIYSPRELNPTVHVMTSWYAKAQFELAKDRSPIWMLFVVKEGSFRFGIGEREGIAEKGDLVLCPPDTELRREMLRPATFLVLYYSWFDALGAIVAEEEIVVDRIGKNTIRDTRRFESTYDYLEPLKRRSDPPAAARSSFLLRDLWEQIEWEWAEGRQTEQPLLPDDPLMQQAALALEESAYDMVSMNQLASSLGLSTVQFSRRFRKRFGVNPSEYVSGLRLDKARALLQDNRLTLEEIALQCGYSNGFYFSRVFSQKMRISPSEYRRAYRM</sequence>
<evidence type="ECO:0000256" key="3">
    <source>
        <dbReference type="ARBA" id="ARBA00023163"/>
    </source>
</evidence>
<dbReference type="PANTHER" id="PTHR46796">
    <property type="entry name" value="HTH-TYPE TRANSCRIPTIONAL ACTIVATOR RHAS-RELATED"/>
    <property type="match status" value="1"/>
</dbReference>
<dbReference type="PROSITE" id="PS00041">
    <property type="entry name" value="HTH_ARAC_FAMILY_1"/>
    <property type="match status" value="2"/>
</dbReference>